<dbReference type="EMBL" id="JH992976">
    <property type="protein sequence ID" value="EKX51050.1"/>
    <property type="molecule type" value="Genomic_DNA"/>
</dbReference>
<dbReference type="HOGENOM" id="CLU_2459468_0_0_1"/>
<reference evidence="3" key="2">
    <citation type="submission" date="2012-11" db="EMBL/GenBank/DDBJ databases">
        <authorList>
            <person name="Kuo A."/>
            <person name="Curtis B.A."/>
            <person name="Tanifuji G."/>
            <person name="Burki F."/>
            <person name="Gruber A."/>
            <person name="Irimia M."/>
            <person name="Maruyama S."/>
            <person name="Arias M.C."/>
            <person name="Ball S.G."/>
            <person name="Gile G.H."/>
            <person name="Hirakawa Y."/>
            <person name="Hopkins J.F."/>
            <person name="Rensing S.A."/>
            <person name="Schmutz J."/>
            <person name="Symeonidi A."/>
            <person name="Elias M."/>
            <person name="Eveleigh R.J."/>
            <person name="Herman E.K."/>
            <person name="Klute M.J."/>
            <person name="Nakayama T."/>
            <person name="Obornik M."/>
            <person name="Reyes-Prieto A."/>
            <person name="Armbrust E.V."/>
            <person name="Aves S.J."/>
            <person name="Beiko R.G."/>
            <person name="Coutinho P."/>
            <person name="Dacks J.B."/>
            <person name="Durnford D.G."/>
            <person name="Fast N.M."/>
            <person name="Green B.R."/>
            <person name="Grisdale C."/>
            <person name="Hempe F."/>
            <person name="Henrissat B."/>
            <person name="Hoppner M.P."/>
            <person name="Ishida K.-I."/>
            <person name="Kim E."/>
            <person name="Koreny L."/>
            <person name="Kroth P.G."/>
            <person name="Liu Y."/>
            <person name="Malik S.-B."/>
            <person name="Maier U.G."/>
            <person name="McRose D."/>
            <person name="Mock T."/>
            <person name="Neilson J.A."/>
            <person name="Onodera N.T."/>
            <person name="Poole A.M."/>
            <person name="Pritham E.J."/>
            <person name="Richards T.A."/>
            <person name="Rocap G."/>
            <person name="Roy S.W."/>
            <person name="Sarai C."/>
            <person name="Schaack S."/>
            <person name="Shirato S."/>
            <person name="Slamovits C.H."/>
            <person name="Spencer D.F."/>
            <person name="Suzuki S."/>
            <person name="Worden A.Z."/>
            <person name="Zauner S."/>
            <person name="Barry K."/>
            <person name="Bell C."/>
            <person name="Bharti A.K."/>
            <person name="Crow J.A."/>
            <person name="Grimwood J."/>
            <person name="Kramer R."/>
            <person name="Lindquist E."/>
            <person name="Lucas S."/>
            <person name="Salamov A."/>
            <person name="McFadden G.I."/>
            <person name="Lane C.E."/>
            <person name="Keeling P.J."/>
            <person name="Gray M.W."/>
            <person name="Grigoriev I.V."/>
            <person name="Archibald J.M."/>
        </authorList>
    </citation>
    <scope>NUCLEOTIDE SEQUENCE</scope>
    <source>
        <strain evidence="3">CCMP2712</strain>
    </source>
</reference>
<organism evidence="1">
    <name type="scientific">Guillardia theta (strain CCMP2712)</name>
    <name type="common">Cryptophyte</name>
    <dbReference type="NCBI Taxonomy" id="905079"/>
    <lineage>
        <taxon>Eukaryota</taxon>
        <taxon>Cryptophyceae</taxon>
        <taxon>Pyrenomonadales</taxon>
        <taxon>Geminigeraceae</taxon>
        <taxon>Guillardia</taxon>
    </lineage>
</organism>
<sequence>MVEERANKAVPMSSITFFSGAGIQERLMKQWTLELTEAEGGYVGKEASLPFANEMKNVLMNTVTEIFIAFTGLTLHEDPKIMTLLNEVS</sequence>
<gene>
    <name evidence="1" type="ORF">GUITHDRAFT_102974</name>
</gene>
<dbReference type="KEGG" id="gtt:GUITHDRAFT_102974"/>
<reference evidence="1 3" key="1">
    <citation type="journal article" date="2012" name="Nature">
        <title>Algal genomes reveal evolutionary mosaicism and the fate of nucleomorphs.</title>
        <authorList>
            <consortium name="DOE Joint Genome Institute"/>
            <person name="Curtis B.A."/>
            <person name="Tanifuji G."/>
            <person name="Burki F."/>
            <person name="Gruber A."/>
            <person name="Irimia M."/>
            <person name="Maruyama S."/>
            <person name="Arias M.C."/>
            <person name="Ball S.G."/>
            <person name="Gile G.H."/>
            <person name="Hirakawa Y."/>
            <person name="Hopkins J.F."/>
            <person name="Kuo A."/>
            <person name="Rensing S.A."/>
            <person name="Schmutz J."/>
            <person name="Symeonidi A."/>
            <person name="Elias M."/>
            <person name="Eveleigh R.J."/>
            <person name="Herman E.K."/>
            <person name="Klute M.J."/>
            <person name="Nakayama T."/>
            <person name="Obornik M."/>
            <person name="Reyes-Prieto A."/>
            <person name="Armbrust E.V."/>
            <person name="Aves S.J."/>
            <person name="Beiko R.G."/>
            <person name="Coutinho P."/>
            <person name="Dacks J.B."/>
            <person name="Durnford D.G."/>
            <person name="Fast N.M."/>
            <person name="Green B.R."/>
            <person name="Grisdale C.J."/>
            <person name="Hempel F."/>
            <person name="Henrissat B."/>
            <person name="Hoppner M.P."/>
            <person name="Ishida K."/>
            <person name="Kim E."/>
            <person name="Koreny L."/>
            <person name="Kroth P.G."/>
            <person name="Liu Y."/>
            <person name="Malik S.B."/>
            <person name="Maier U.G."/>
            <person name="McRose D."/>
            <person name="Mock T."/>
            <person name="Neilson J.A."/>
            <person name="Onodera N.T."/>
            <person name="Poole A.M."/>
            <person name="Pritham E.J."/>
            <person name="Richards T.A."/>
            <person name="Rocap G."/>
            <person name="Roy S.W."/>
            <person name="Sarai C."/>
            <person name="Schaack S."/>
            <person name="Shirato S."/>
            <person name="Slamovits C.H."/>
            <person name="Spencer D.F."/>
            <person name="Suzuki S."/>
            <person name="Worden A.Z."/>
            <person name="Zauner S."/>
            <person name="Barry K."/>
            <person name="Bell C."/>
            <person name="Bharti A.K."/>
            <person name="Crow J.A."/>
            <person name="Grimwood J."/>
            <person name="Kramer R."/>
            <person name="Lindquist E."/>
            <person name="Lucas S."/>
            <person name="Salamov A."/>
            <person name="McFadden G.I."/>
            <person name="Lane C.E."/>
            <person name="Keeling P.J."/>
            <person name="Gray M.W."/>
            <person name="Grigoriev I.V."/>
            <person name="Archibald J.M."/>
        </authorList>
    </citation>
    <scope>NUCLEOTIDE SEQUENCE</scope>
    <source>
        <strain evidence="1 3">CCMP2712</strain>
    </source>
</reference>
<keyword evidence="3" id="KW-1185">Reference proteome</keyword>
<dbReference type="RefSeq" id="XP_005838030.1">
    <property type="nucleotide sequence ID" value="XM_005837973.1"/>
</dbReference>
<name>L1JS81_GUITC</name>
<dbReference type="AlphaFoldDB" id="L1JS81"/>
<evidence type="ECO:0000313" key="1">
    <source>
        <dbReference type="EMBL" id="EKX51050.1"/>
    </source>
</evidence>
<reference evidence="2" key="3">
    <citation type="submission" date="2016-03" db="UniProtKB">
        <authorList>
            <consortium name="EnsemblProtists"/>
        </authorList>
    </citation>
    <scope>IDENTIFICATION</scope>
</reference>
<protein>
    <submittedName>
        <fullName evidence="1 2">Uncharacterized protein</fullName>
    </submittedName>
</protein>
<accession>L1JS81</accession>
<dbReference type="GeneID" id="17308007"/>
<dbReference type="Proteomes" id="UP000011087">
    <property type="component" value="Unassembled WGS sequence"/>
</dbReference>
<evidence type="ECO:0000313" key="2">
    <source>
        <dbReference type="EnsemblProtists" id="EKX51050"/>
    </source>
</evidence>
<dbReference type="PaxDb" id="55529-EKX51050"/>
<evidence type="ECO:0000313" key="3">
    <source>
        <dbReference type="Proteomes" id="UP000011087"/>
    </source>
</evidence>
<dbReference type="EnsemblProtists" id="EKX51050">
    <property type="protein sequence ID" value="EKX51050"/>
    <property type="gene ID" value="GUITHDRAFT_102974"/>
</dbReference>
<proteinExistence type="predicted"/>